<sequence length="217" mass="25339">MCMLALDHIVVAATNAEELSAMYGNQFTIKSIKGGQHNDWGTHNYLSYFSNDSYIEWLGSYDKDKSNKADNPLIKHLMHVLDHNIVGPFQFALRTTQLDDYVDHFIEQDIPFEGPISAMREKPDGSLLKWRMLFPTYDHESEVLPFLIEWDDPREAYPDTSLLNTQTIRQINYGGIDRETFTKIYQLKPKKLNKNHFPLQNSKIFFTDNKKLEFDLI</sequence>
<dbReference type="InterPro" id="IPR025870">
    <property type="entry name" value="Glyoxalase-like_dom"/>
</dbReference>
<dbReference type="Proteomes" id="UP000198312">
    <property type="component" value="Chromosome"/>
</dbReference>
<dbReference type="AlphaFoldDB" id="A0A220TZR2"/>
<organism evidence="2 3">
    <name type="scientific">Virgibacillus phasianinus</name>
    <dbReference type="NCBI Taxonomy" id="2017483"/>
    <lineage>
        <taxon>Bacteria</taxon>
        <taxon>Bacillati</taxon>
        <taxon>Bacillota</taxon>
        <taxon>Bacilli</taxon>
        <taxon>Bacillales</taxon>
        <taxon>Bacillaceae</taxon>
        <taxon>Virgibacillus</taxon>
    </lineage>
</organism>
<evidence type="ECO:0000259" key="1">
    <source>
        <dbReference type="Pfam" id="PF13468"/>
    </source>
</evidence>
<proteinExistence type="predicted"/>
<dbReference type="InterPro" id="IPR029068">
    <property type="entry name" value="Glyas_Bleomycin-R_OHBP_Dase"/>
</dbReference>
<dbReference type="Pfam" id="PF13468">
    <property type="entry name" value="Glyoxalase_3"/>
    <property type="match status" value="1"/>
</dbReference>
<accession>A0A220TZR2</accession>
<keyword evidence="3" id="KW-1185">Reference proteome</keyword>
<feature type="domain" description="Glyoxalase-like" evidence="1">
    <location>
        <begin position="6"/>
        <end position="186"/>
    </location>
</feature>
<protein>
    <recommendedName>
        <fullName evidence="1">Glyoxalase-like domain-containing protein</fullName>
    </recommendedName>
</protein>
<dbReference type="Gene3D" id="3.10.180.10">
    <property type="entry name" value="2,3-Dihydroxybiphenyl 1,2-Dioxygenase, domain 1"/>
    <property type="match status" value="1"/>
</dbReference>
<dbReference type="SUPFAM" id="SSF54593">
    <property type="entry name" value="Glyoxalase/Bleomycin resistance protein/Dihydroxybiphenyl dioxygenase"/>
    <property type="match status" value="1"/>
</dbReference>
<evidence type="ECO:0000313" key="2">
    <source>
        <dbReference type="EMBL" id="ASK61272.1"/>
    </source>
</evidence>
<dbReference type="PANTHER" id="PTHR40265:SF1">
    <property type="entry name" value="GLYOXALASE-LIKE DOMAIN-CONTAINING PROTEIN"/>
    <property type="match status" value="1"/>
</dbReference>
<gene>
    <name evidence="2" type="ORF">CFK37_03295</name>
</gene>
<dbReference type="EMBL" id="CP022315">
    <property type="protein sequence ID" value="ASK61272.1"/>
    <property type="molecule type" value="Genomic_DNA"/>
</dbReference>
<name>A0A220TZR2_9BACI</name>
<dbReference type="KEGG" id="vil:CFK37_03295"/>
<dbReference type="PANTHER" id="PTHR40265">
    <property type="entry name" value="BLL2707 PROTEIN"/>
    <property type="match status" value="1"/>
</dbReference>
<reference evidence="2 3" key="1">
    <citation type="submission" date="2017-07" db="EMBL/GenBank/DDBJ databases">
        <title>Virgibacillus sp. LM2416.</title>
        <authorList>
            <person name="Tak E.J."/>
            <person name="Bae J.-W."/>
        </authorList>
    </citation>
    <scope>NUCLEOTIDE SEQUENCE [LARGE SCALE GENOMIC DNA]</scope>
    <source>
        <strain evidence="2 3">LM2416</strain>
    </source>
</reference>
<evidence type="ECO:0000313" key="3">
    <source>
        <dbReference type="Proteomes" id="UP000198312"/>
    </source>
</evidence>